<protein>
    <submittedName>
        <fullName evidence="2">Uncharacterized protein</fullName>
    </submittedName>
</protein>
<dbReference type="EMBL" id="CP019893">
    <property type="protein sequence ID" value="ARS88848.1"/>
    <property type="molecule type" value="Genomic_DNA"/>
</dbReference>
<evidence type="ECO:0000313" key="3">
    <source>
        <dbReference type="Proteomes" id="UP000250088"/>
    </source>
</evidence>
<dbReference type="KEGG" id="naj:B1756_03145"/>
<accession>A0A2Z2HZ13</accession>
<keyword evidence="1" id="KW-0812">Transmembrane</keyword>
<dbReference type="GeneID" id="32893042"/>
<evidence type="ECO:0000313" key="2">
    <source>
        <dbReference type="EMBL" id="ARS88848.1"/>
    </source>
</evidence>
<gene>
    <name evidence="2" type="ORF">B1756_03145</name>
</gene>
<keyword evidence="3" id="KW-1185">Reference proteome</keyword>
<evidence type="ECO:0000256" key="1">
    <source>
        <dbReference type="SAM" id="Phobius"/>
    </source>
</evidence>
<dbReference type="AlphaFoldDB" id="A0A2Z2HZ13"/>
<feature type="transmembrane region" description="Helical" evidence="1">
    <location>
        <begin position="12"/>
        <end position="35"/>
    </location>
</feature>
<organism evidence="2 3">
    <name type="scientific">Natrarchaeobaculum aegyptiacum</name>
    <dbReference type="NCBI Taxonomy" id="745377"/>
    <lineage>
        <taxon>Archaea</taxon>
        <taxon>Methanobacteriati</taxon>
        <taxon>Methanobacteriota</taxon>
        <taxon>Stenosarchaea group</taxon>
        <taxon>Halobacteria</taxon>
        <taxon>Halobacteriales</taxon>
        <taxon>Natrialbaceae</taxon>
        <taxon>Natrarchaeobaculum</taxon>
    </lineage>
</organism>
<feature type="transmembrane region" description="Helical" evidence="1">
    <location>
        <begin position="103"/>
        <end position="124"/>
    </location>
</feature>
<keyword evidence="1" id="KW-1133">Transmembrane helix</keyword>
<sequence>MARSRAILMAKWGPHLTLFLIVGYVFLWAGVGLVFGDPLTVNQRMRLFGLLVVCLAITVFYQSWVMILLPGRTLEHGIAPPVPIKRYYLRSLVTPSSRLGSRLIGLLHLWNGLTSFWFALFLLASY</sequence>
<feature type="transmembrane region" description="Helical" evidence="1">
    <location>
        <begin position="47"/>
        <end position="69"/>
    </location>
</feature>
<keyword evidence="1" id="KW-0472">Membrane</keyword>
<name>A0A2Z2HZ13_9EURY</name>
<proteinExistence type="predicted"/>
<dbReference type="Proteomes" id="UP000250088">
    <property type="component" value="Chromosome"/>
</dbReference>
<reference evidence="3" key="1">
    <citation type="submission" date="2017-02" db="EMBL/GenBank/DDBJ databases">
        <title>Natronthermophilus aegyptiacus gen. nov.,sp. nov., an aerobic, extremely halophilic alkalithermophilic archaeon isolated from the athalassohaline Wadi An Natrun, Egypt.</title>
        <authorList>
            <person name="Zhao B."/>
        </authorList>
    </citation>
    <scope>NUCLEOTIDE SEQUENCE [LARGE SCALE GENOMIC DNA]</scope>
    <source>
        <strain evidence="3">JW/NM-HA 15</strain>
    </source>
</reference>
<dbReference type="RefSeq" id="WP_086887233.1">
    <property type="nucleotide sequence ID" value="NZ_CP019893.1"/>
</dbReference>